<accession>A0A1D9FYE1</accession>
<dbReference type="Proteomes" id="UP000176944">
    <property type="component" value="Chromosome"/>
</dbReference>
<proteinExistence type="predicted"/>
<evidence type="ECO:0000313" key="1">
    <source>
        <dbReference type="EMBL" id="AOY80294.2"/>
    </source>
</evidence>
<organism evidence="1 2">
    <name type="scientific">Moorena producens (strain JHB)</name>
    <dbReference type="NCBI Taxonomy" id="1454205"/>
    <lineage>
        <taxon>Bacteria</taxon>
        <taxon>Bacillati</taxon>
        <taxon>Cyanobacteriota</taxon>
        <taxon>Cyanophyceae</taxon>
        <taxon>Coleofasciculales</taxon>
        <taxon>Coleofasciculaceae</taxon>
        <taxon>Moorena</taxon>
    </lineage>
</organism>
<name>A0A1D9FYE1_MOOP1</name>
<gene>
    <name evidence="1" type="ORF">BJP36_10555</name>
</gene>
<evidence type="ECO:0000313" key="2">
    <source>
        <dbReference type="Proteomes" id="UP000176944"/>
    </source>
</evidence>
<dbReference type="EMBL" id="CP017708">
    <property type="protein sequence ID" value="AOY80294.2"/>
    <property type="molecule type" value="Genomic_DNA"/>
</dbReference>
<reference evidence="2" key="1">
    <citation type="submission" date="2016-10" db="EMBL/GenBank/DDBJ databases">
        <title>Comparative genomics uncovers the prolific and rare metabolic potential of the cyanobacterial genus Moorea.</title>
        <authorList>
            <person name="Leao T."/>
            <person name="Castelao G."/>
            <person name="Korobeynikov A."/>
            <person name="Monroe E.A."/>
            <person name="Podell S."/>
            <person name="Glukhov E."/>
            <person name="Allen E."/>
            <person name="Gerwick W.H."/>
            <person name="Gerwick L."/>
        </authorList>
    </citation>
    <scope>NUCLEOTIDE SEQUENCE [LARGE SCALE GENOMIC DNA]</scope>
    <source>
        <strain evidence="2">JHB</strain>
    </source>
</reference>
<sequence length="288" mass="34196">MTHVFSKCERPIVLQLSFRFEGNQKSTPEHVKKLIELLLELRAKGQLLILASNRYDQMYFEYFTGVTIPKVPLCACHIKERYHPHRDEILIGPARHYPQGHQKISQIKKFFAKSQPEIELRTIRELYPQHHEYRDLSRHRAIIVLPYTIYTGAIVEYLAMGIPMFMPTSDLLSQWHIDDYLLVERKSDLSPTRFSMITGERHDSMPDPNNDYDLEAVNYWLKFCEWYEWPIETFSSLEELEQKLRVADLESISKNMLNFERQQYDDTLLKWQHILQEIQESPYGGISS</sequence>
<protein>
    <submittedName>
        <fullName evidence="1">Uncharacterized protein</fullName>
    </submittedName>
</protein>
<dbReference type="AlphaFoldDB" id="A0A1D9FYE1"/>